<accession>A0ABZ2K649</accession>
<name>A0ABZ2K649_9BACT</name>
<evidence type="ECO:0000256" key="1">
    <source>
        <dbReference type="SAM" id="MobiDB-lite"/>
    </source>
</evidence>
<protein>
    <submittedName>
        <fullName evidence="2">Uncharacterized protein</fullName>
    </submittedName>
</protein>
<organism evidence="2 3">
    <name type="scientific">Pendulispora brunnea</name>
    <dbReference type="NCBI Taxonomy" id="2905690"/>
    <lineage>
        <taxon>Bacteria</taxon>
        <taxon>Pseudomonadati</taxon>
        <taxon>Myxococcota</taxon>
        <taxon>Myxococcia</taxon>
        <taxon>Myxococcales</taxon>
        <taxon>Sorangiineae</taxon>
        <taxon>Pendulisporaceae</taxon>
        <taxon>Pendulispora</taxon>
    </lineage>
</organism>
<gene>
    <name evidence="2" type="ORF">LZC95_47980</name>
</gene>
<reference evidence="2 3" key="1">
    <citation type="submission" date="2021-12" db="EMBL/GenBank/DDBJ databases">
        <title>Discovery of the Pendulisporaceae a myxobacterial family with distinct sporulation behavior and unique specialized metabolism.</title>
        <authorList>
            <person name="Garcia R."/>
            <person name="Popoff A."/>
            <person name="Bader C.D."/>
            <person name="Loehr J."/>
            <person name="Walesch S."/>
            <person name="Walt C."/>
            <person name="Boldt J."/>
            <person name="Bunk B."/>
            <person name="Haeckl F.J.F.P.J."/>
            <person name="Gunesch A.P."/>
            <person name="Birkelbach J."/>
            <person name="Nuebel U."/>
            <person name="Pietschmann T."/>
            <person name="Bach T."/>
            <person name="Mueller R."/>
        </authorList>
    </citation>
    <scope>NUCLEOTIDE SEQUENCE [LARGE SCALE GENOMIC DNA]</scope>
    <source>
        <strain evidence="2 3">MSr12523</strain>
    </source>
</reference>
<dbReference type="SUPFAM" id="SSF50956">
    <property type="entry name" value="Thermostable phytase (3-phytase)"/>
    <property type="match status" value="1"/>
</dbReference>
<proteinExistence type="predicted"/>
<keyword evidence="3" id="KW-1185">Reference proteome</keyword>
<evidence type="ECO:0000313" key="2">
    <source>
        <dbReference type="EMBL" id="WXA94172.1"/>
    </source>
</evidence>
<evidence type="ECO:0000313" key="3">
    <source>
        <dbReference type="Proteomes" id="UP001379533"/>
    </source>
</evidence>
<dbReference type="Proteomes" id="UP001379533">
    <property type="component" value="Chromosome"/>
</dbReference>
<dbReference type="RefSeq" id="WP_394844775.1">
    <property type="nucleotide sequence ID" value="NZ_CP089982.1"/>
</dbReference>
<sequence length="849" mass="88895">MTLLNRRLVGILGAGTLALALVRCGGGSDGPGNPGTPPRDGGPDGDSLGPAAGFEVFDLNVRKARSVHATARDIPSATAFRGKIYFSGSDHDHGAELWVSDGTAEGTKLAIETAPGTADAWPSAPLAAFDSIFFSASDGTTWNLYRSDGTQGGTRIVGALPTGIPGVTSYADIEQTFVAGERVCVLLGAASPVWCTDSARSSLSHLTAIPNAPVDEVVVSTASYALLRVNGNIVRTDGTDAGTTTLPGPTGSLLRSLVMNDRVILSGYASGVGYSVWVTDGTAAGTRKVDGIPAGSRELEYAVRVGNSAVLSIDGKLYVLDPATLTVSSVSGAPTPDWTTKLLSVTDSRALLLQGKDVWAIEGEPAAAKKIATIPTDPYAVLQPWTQAPGAAFFWDDDINEGKVWRSDGTAEGTVALGTMASLGPARYPTDTALTRAPAVMGPDWIFFVCENETSWPTPCAMKFADGKLTVIPVEDRTAPSDPTGFFPLEGGSGAVFAANASFSLQYRQSWFTDGTRAGTRSIGPVHMGPPAKLGDRYFIVRASGNGWGKCELASWRGQATDIATVHPLELDFLCDPTGGRFDLPMMALGQRVFFADANEEVHSSDGTPSGQRKEVAIGRVTEGARWIVRGDALYLPTPNGLARIDANGQVVAKLGSGRVTAVDEASGYLVFGGERLFVSDGTPGGTVQVSPASNVTRVHATGPHRAFALGNKIVYRLDGTTAFQIVSDVEAIVPFRDGLAIDTFNHGLQVVLGNANVPIEIAPRSNDLFVHGDRLHFVRGDGLAWSGAPGEGEPWVSDGTPAGTRALGEIVPGPASPRIRWLGNLNDAAFLAADTERHGRELVRFASP</sequence>
<feature type="region of interest" description="Disordered" evidence="1">
    <location>
        <begin position="28"/>
        <end position="49"/>
    </location>
</feature>
<dbReference type="EMBL" id="CP089982">
    <property type="protein sequence ID" value="WXA94172.1"/>
    <property type="molecule type" value="Genomic_DNA"/>
</dbReference>